<evidence type="ECO:0000313" key="12">
    <source>
        <dbReference type="Proteomes" id="UP000076154"/>
    </source>
</evidence>
<keyword evidence="7 9" id="KW-0862">Zinc</keyword>
<keyword evidence="12" id="KW-1185">Reference proteome</keyword>
<evidence type="ECO:0000256" key="1">
    <source>
        <dbReference type="ARBA" id="ARBA00001947"/>
    </source>
</evidence>
<organism evidence="11 12">
    <name type="scientific">Hypsizygus marmoreus</name>
    <name type="common">White beech mushroom</name>
    <name type="synonym">Agaricus marmoreus</name>
    <dbReference type="NCBI Taxonomy" id="39966"/>
    <lineage>
        <taxon>Eukaryota</taxon>
        <taxon>Fungi</taxon>
        <taxon>Dikarya</taxon>
        <taxon>Basidiomycota</taxon>
        <taxon>Agaricomycotina</taxon>
        <taxon>Agaricomycetes</taxon>
        <taxon>Agaricomycetidae</taxon>
        <taxon>Agaricales</taxon>
        <taxon>Tricholomatineae</taxon>
        <taxon>Lyophyllaceae</taxon>
        <taxon>Hypsizygus</taxon>
    </lineage>
</organism>
<name>A0A369JYN3_HYPMA</name>
<evidence type="ECO:0000256" key="5">
    <source>
        <dbReference type="ARBA" id="ARBA00022729"/>
    </source>
</evidence>
<dbReference type="CDD" id="cd03879">
    <property type="entry name" value="M28_AAP"/>
    <property type="match status" value="1"/>
</dbReference>
<dbReference type="PANTHER" id="PTHR12147">
    <property type="entry name" value="METALLOPEPTIDASE M28 FAMILY MEMBER"/>
    <property type="match status" value="1"/>
</dbReference>
<keyword evidence="4 9" id="KW-0479">Metal-binding</keyword>
<dbReference type="GO" id="GO:0006508">
    <property type="term" value="P:proteolysis"/>
    <property type="evidence" value="ECO:0007669"/>
    <property type="project" value="UniProtKB-KW"/>
</dbReference>
<dbReference type="InterPro" id="IPR007484">
    <property type="entry name" value="Peptidase_M28"/>
</dbReference>
<dbReference type="Pfam" id="PF04389">
    <property type="entry name" value="Peptidase_M28"/>
    <property type="match status" value="1"/>
</dbReference>
<evidence type="ECO:0000313" key="11">
    <source>
        <dbReference type="EMBL" id="RDB23826.1"/>
    </source>
</evidence>
<gene>
    <name evidence="11" type="primary">lapA</name>
    <name evidence="11" type="ORF">Hypma_008946</name>
</gene>
<dbReference type="InterPro" id="IPR045175">
    <property type="entry name" value="M28_fam"/>
</dbReference>
<evidence type="ECO:0000256" key="3">
    <source>
        <dbReference type="ARBA" id="ARBA00022670"/>
    </source>
</evidence>
<evidence type="ECO:0000259" key="10">
    <source>
        <dbReference type="Pfam" id="PF04389"/>
    </source>
</evidence>
<accession>A0A369JYN3</accession>
<dbReference type="STRING" id="39966.A0A369JYN3"/>
<comment type="similarity">
    <text evidence="8">Belongs to the peptidase M28 family. M28E subfamily.</text>
</comment>
<dbReference type="OrthoDB" id="2214at2759"/>
<dbReference type="Gene3D" id="3.40.630.10">
    <property type="entry name" value="Zn peptidases"/>
    <property type="match status" value="1"/>
</dbReference>
<keyword evidence="6 9" id="KW-0378">Hydrolase</keyword>
<dbReference type="Proteomes" id="UP000076154">
    <property type="component" value="Unassembled WGS sequence"/>
</dbReference>
<comment type="cofactor">
    <cofactor evidence="1">
        <name>Zn(2+)</name>
        <dbReference type="ChEBI" id="CHEBI:29105"/>
    </cofactor>
</comment>
<reference evidence="11" key="1">
    <citation type="submission" date="2018-04" db="EMBL/GenBank/DDBJ databases">
        <title>Whole genome sequencing of Hypsizygus marmoreus.</title>
        <authorList>
            <person name="Choi I.-G."/>
            <person name="Min B."/>
            <person name="Kim J.-G."/>
            <person name="Kim S."/>
            <person name="Oh Y.-L."/>
            <person name="Kong W.-S."/>
            <person name="Park H."/>
            <person name="Jeong J."/>
            <person name="Song E.-S."/>
        </authorList>
    </citation>
    <scope>NUCLEOTIDE SEQUENCE [LARGE SCALE GENOMIC DNA]</scope>
    <source>
        <strain evidence="11">51987-8</strain>
    </source>
</reference>
<dbReference type="GO" id="GO:0008235">
    <property type="term" value="F:metalloexopeptidase activity"/>
    <property type="evidence" value="ECO:0007669"/>
    <property type="project" value="InterPro"/>
</dbReference>
<keyword evidence="3 9" id="KW-0645">Protease</keyword>
<dbReference type="EC" id="3.4.-.-" evidence="9"/>
<keyword evidence="2 11" id="KW-0031">Aminopeptidase</keyword>
<protein>
    <recommendedName>
        <fullName evidence="9">Peptide hydrolase</fullName>
        <ecNumber evidence="9">3.4.-.-</ecNumber>
    </recommendedName>
</protein>
<evidence type="ECO:0000256" key="2">
    <source>
        <dbReference type="ARBA" id="ARBA00022438"/>
    </source>
</evidence>
<dbReference type="SUPFAM" id="SSF53187">
    <property type="entry name" value="Zn-dependent exopeptidases"/>
    <property type="match status" value="1"/>
</dbReference>
<evidence type="ECO:0000256" key="4">
    <source>
        <dbReference type="ARBA" id="ARBA00022723"/>
    </source>
</evidence>
<evidence type="ECO:0000256" key="8">
    <source>
        <dbReference type="ARBA" id="ARBA00043962"/>
    </source>
</evidence>
<evidence type="ECO:0000256" key="9">
    <source>
        <dbReference type="RuleBase" id="RU361240"/>
    </source>
</evidence>
<dbReference type="EMBL" id="LUEZ02000046">
    <property type="protein sequence ID" value="RDB23826.1"/>
    <property type="molecule type" value="Genomic_DNA"/>
</dbReference>
<proteinExistence type="inferred from homology"/>
<evidence type="ECO:0000256" key="6">
    <source>
        <dbReference type="ARBA" id="ARBA00022801"/>
    </source>
</evidence>
<sequence>MAFSVTGLCFHSTDATVLDLAYSVSQNLLTFAMKLTSTILGLVLAAVSAYAAISSAELEVNKAKGLRLLSLEDGAEPVWKTEDEKLEIMRSHKNFFDVTEVYEPGTPIVPPANLFAPLVTCKVDFFLTSRLYSTLSDSPPSHQTVVKAIAQNVTIANLQSYLSSLTAFNNRYYRSQTGVDATNWIVKTVGDIAAAYPASKATVSAFKHTWIQSSIIARIPGTTTGPVTILGAHMDSINQSNPTSGRAPGADDDGTGSVNLIEAFRALLAAGFKPTTPVEFQWCSRRSGTRRYSGEEAGLLGSQAIAKSYKTAGTQVKAMMQLDMTGYVKPGTREVIGLMPDYIDAGLNVFLGSIIDTYSTLPWVTSPKCGYACSDHASWYNQGYPSSLPFEARFGDDNPLIHSSSDTVTATGFSWTHTLEYTKIAVAFAYELGI</sequence>
<feature type="domain" description="Peptidase M28" evidence="10">
    <location>
        <begin position="215"/>
        <end position="426"/>
    </location>
</feature>
<dbReference type="PANTHER" id="PTHR12147:SF56">
    <property type="entry name" value="AMINOPEPTIDASE YDR415C-RELATED"/>
    <property type="match status" value="1"/>
</dbReference>
<dbReference type="InParanoid" id="A0A369JYN3"/>
<keyword evidence="5" id="KW-0732">Signal</keyword>
<dbReference type="AlphaFoldDB" id="A0A369JYN3"/>
<dbReference type="GO" id="GO:0046872">
    <property type="term" value="F:metal ion binding"/>
    <property type="evidence" value="ECO:0007669"/>
    <property type="project" value="UniProtKB-KW"/>
</dbReference>
<evidence type="ECO:0000256" key="7">
    <source>
        <dbReference type="ARBA" id="ARBA00022833"/>
    </source>
</evidence>
<dbReference type="GO" id="GO:0004177">
    <property type="term" value="F:aminopeptidase activity"/>
    <property type="evidence" value="ECO:0007669"/>
    <property type="project" value="UniProtKB-KW"/>
</dbReference>
<comment type="caution">
    <text evidence="11">The sequence shown here is derived from an EMBL/GenBank/DDBJ whole genome shotgun (WGS) entry which is preliminary data.</text>
</comment>